<comment type="caution">
    <text evidence="2">The sequence shown here is derived from an EMBL/GenBank/DDBJ whole genome shotgun (WGS) entry which is preliminary data.</text>
</comment>
<accession>A0AAD1UMR9</accession>
<evidence type="ECO:0000256" key="1">
    <source>
        <dbReference type="SAM" id="MobiDB-lite"/>
    </source>
</evidence>
<reference evidence="2" key="1">
    <citation type="submission" date="2023-07" db="EMBL/GenBank/DDBJ databases">
        <authorList>
            <consortium name="AG Swart"/>
            <person name="Singh M."/>
            <person name="Singh A."/>
            <person name="Seah K."/>
            <person name="Emmerich C."/>
        </authorList>
    </citation>
    <scope>NUCLEOTIDE SEQUENCE</scope>
    <source>
        <strain evidence="2">DP1</strain>
    </source>
</reference>
<dbReference type="EMBL" id="CAMPGE010010926">
    <property type="protein sequence ID" value="CAI2369770.1"/>
    <property type="molecule type" value="Genomic_DNA"/>
</dbReference>
<dbReference type="AlphaFoldDB" id="A0AAD1UMR9"/>
<feature type="compositionally biased region" description="Basic residues" evidence="1">
    <location>
        <begin position="141"/>
        <end position="151"/>
    </location>
</feature>
<dbReference type="Proteomes" id="UP001295684">
    <property type="component" value="Unassembled WGS sequence"/>
</dbReference>
<name>A0AAD1UMR9_EUPCR</name>
<organism evidence="2 3">
    <name type="scientific">Euplotes crassus</name>
    <dbReference type="NCBI Taxonomy" id="5936"/>
    <lineage>
        <taxon>Eukaryota</taxon>
        <taxon>Sar</taxon>
        <taxon>Alveolata</taxon>
        <taxon>Ciliophora</taxon>
        <taxon>Intramacronucleata</taxon>
        <taxon>Spirotrichea</taxon>
        <taxon>Hypotrichia</taxon>
        <taxon>Euplotida</taxon>
        <taxon>Euplotidae</taxon>
        <taxon>Moneuplotes</taxon>
    </lineage>
</organism>
<gene>
    <name evidence="2" type="ORF">ECRASSUSDP1_LOCUS11073</name>
</gene>
<feature type="region of interest" description="Disordered" evidence="1">
    <location>
        <begin position="126"/>
        <end position="174"/>
    </location>
</feature>
<protein>
    <submittedName>
        <fullName evidence="2">Uncharacterized protein</fullName>
    </submittedName>
</protein>
<keyword evidence="3" id="KW-1185">Reference proteome</keyword>
<evidence type="ECO:0000313" key="2">
    <source>
        <dbReference type="EMBL" id="CAI2369770.1"/>
    </source>
</evidence>
<evidence type="ECO:0000313" key="3">
    <source>
        <dbReference type="Proteomes" id="UP001295684"/>
    </source>
</evidence>
<sequence length="211" mass="24233">MLEEKQMFLKKAFQFSADNQSQPQSEFRESVKELEQLRIVTKPVYNDLNSYFGQIKGEMPTFGYPSINFDEEDPSSSVWGKMYRNILQDTSVKELHLKRMLKAYKSEKAKDNKLLTKFGLGQKISIKDLNQPNDSNDKPPKPRSKTNRNHKLSANPKILTSKHSHFNSQNPDFTTESLQATLNSQNCSTSANPHYKSCLTSKAKIRIDPRT</sequence>
<proteinExistence type="predicted"/>